<dbReference type="InterPro" id="IPR023401">
    <property type="entry name" value="ODC_N"/>
</dbReference>
<keyword evidence="2" id="KW-1185">Reference proteome</keyword>
<comment type="caution">
    <text evidence="1">The sequence shown here is derived from an EMBL/GenBank/DDBJ whole genome shotgun (WGS) entry which is preliminary data.</text>
</comment>
<dbReference type="Gene3D" id="3.30.1780.10">
    <property type="entry name" value="ornithine cyclodeaminase, domain 1"/>
    <property type="match status" value="1"/>
</dbReference>
<dbReference type="InterPro" id="IPR036291">
    <property type="entry name" value="NAD(P)-bd_dom_sf"/>
</dbReference>
<dbReference type="PANTHER" id="PTHR13812">
    <property type="entry name" value="KETIMINE REDUCTASE MU-CRYSTALLIN"/>
    <property type="match status" value="1"/>
</dbReference>
<protein>
    <submittedName>
        <fullName evidence="1">Ornithine cyclodeaminase family protein</fullName>
    </submittedName>
</protein>
<evidence type="ECO:0000313" key="2">
    <source>
        <dbReference type="Proteomes" id="UP000634229"/>
    </source>
</evidence>
<name>A0ABS1NBP4_9ACTN</name>
<evidence type="ECO:0000313" key="1">
    <source>
        <dbReference type="EMBL" id="MBL1097504.1"/>
    </source>
</evidence>
<accession>A0ABS1NBP4</accession>
<organism evidence="1 2">
    <name type="scientific">Streptomyces coffeae</name>
    <dbReference type="NCBI Taxonomy" id="621382"/>
    <lineage>
        <taxon>Bacteria</taxon>
        <taxon>Bacillati</taxon>
        <taxon>Actinomycetota</taxon>
        <taxon>Actinomycetes</taxon>
        <taxon>Kitasatosporales</taxon>
        <taxon>Streptomycetaceae</taxon>
        <taxon>Streptomyces</taxon>
    </lineage>
</organism>
<dbReference type="Gene3D" id="3.40.50.720">
    <property type="entry name" value="NAD(P)-binding Rossmann-like Domain"/>
    <property type="match status" value="1"/>
</dbReference>
<dbReference type="SUPFAM" id="SSF51735">
    <property type="entry name" value="NAD(P)-binding Rossmann-fold domains"/>
    <property type="match status" value="1"/>
</dbReference>
<dbReference type="PIRSF" id="PIRSF001439">
    <property type="entry name" value="CryM"/>
    <property type="match status" value="1"/>
</dbReference>
<sequence length="331" mass="33867">MLILGQDDVAALLDTDALIDALAAAMADLSAGRAVVPARTGAALPEDPTTMLVDMPAYVPSTRALISKSVSVFPGNAGGPVPVRQGVMLVFDPDTGAPAALMDATWITAARTGACSALSARLLAREDASVLAVLGTGPQARAHALAAVRVRPIREIRVAGRDRTRTAAFAQEIAQEAAVSGAAVRAAASYQEALDGADVVCAATYADEPVVRRSWIAPGTHITSVGYNPRGREIDDATVADALLFVESRAAALSAVPPNRDLADPIDSGLITPGHVRAELGELVAGTAVGRTEDTQITLYKSVGVAVQDAAAAALVLAAARERGVGRKVSL</sequence>
<gene>
    <name evidence="1" type="ORF">JK363_12595</name>
</gene>
<dbReference type="InterPro" id="IPR003462">
    <property type="entry name" value="ODC_Mu_crystall"/>
</dbReference>
<dbReference type="Pfam" id="PF02423">
    <property type="entry name" value="OCD_Mu_crystall"/>
    <property type="match status" value="1"/>
</dbReference>
<dbReference type="RefSeq" id="WP_201874849.1">
    <property type="nucleotide sequence ID" value="NZ_JAERRF010000006.1"/>
</dbReference>
<dbReference type="EMBL" id="JAERRF010000006">
    <property type="protein sequence ID" value="MBL1097504.1"/>
    <property type="molecule type" value="Genomic_DNA"/>
</dbReference>
<dbReference type="PANTHER" id="PTHR13812:SF19">
    <property type="entry name" value="KETIMINE REDUCTASE MU-CRYSTALLIN"/>
    <property type="match status" value="1"/>
</dbReference>
<dbReference type="Proteomes" id="UP000634229">
    <property type="component" value="Unassembled WGS sequence"/>
</dbReference>
<reference evidence="1 2" key="1">
    <citation type="submission" date="2021-01" db="EMBL/GenBank/DDBJ databases">
        <title>WGS of actinomycetes isolated from Thailand.</title>
        <authorList>
            <person name="Thawai C."/>
        </authorList>
    </citation>
    <scope>NUCLEOTIDE SEQUENCE [LARGE SCALE GENOMIC DNA]</scope>
    <source>
        <strain evidence="1 2">CA1R205</strain>
    </source>
</reference>
<proteinExistence type="predicted"/>